<dbReference type="GO" id="GO:0006508">
    <property type="term" value="P:proteolysis"/>
    <property type="evidence" value="ECO:0007669"/>
    <property type="project" value="InterPro"/>
</dbReference>
<evidence type="ECO:0000313" key="3">
    <source>
        <dbReference type="RefSeq" id="XP_027088526.2"/>
    </source>
</evidence>
<protein>
    <recommendedName>
        <fullName evidence="1">Ty3 transposon capsid-like protein domain-containing protein</fullName>
    </recommendedName>
</protein>
<dbReference type="SUPFAM" id="SSF56672">
    <property type="entry name" value="DNA/RNA polymerases"/>
    <property type="match status" value="1"/>
</dbReference>
<dbReference type="AlphaFoldDB" id="A0A6P6UEB8"/>
<reference evidence="2" key="1">
    <citation type="journal article" date="2025" name="Foods">
        <title>Unveiling the Microbial Signatures of Arabica Coffee Cherries: Insights into Ripeness Specific Diversity, Functional Traits, and Implications for Quality and Safety.</title>
        <authorList>
            <consortium name="RefSeq"/>
            <person name="Tenea G.N."/>
            <person name="Cifuentes V."/>
            <person name="Reyes P."/>
            <person name="Cevallos-Vallejos M."/>
        </authorList>
    </citation>
    <scope>NUCLEOTIDE SEQUENCE [LARGE SCALE GENOMIC DNA]</scope>
</reference>
<dbReference type="InterPro" id="IPR043502">
    <property type="entry name" value="DNA/RNA_pol_sf"/>
</dbReference>
<sequence>MEKTSLGWKEFEESLCKRFGNKICKDIVEEFNKIQQNGSVEDYQEKFEKLKPLMLMKNPQLDEGYFVSSFISGLKEEIKPIIRMLKPTELSAAYEMVQLQEYSLQLQNKQEKELQKSLVENKFGMHKSQPPNTNSGNLYRIPPVSQHKFSSARKATPDNNSTRGFHHRKFRHQCKMGHLNFFIGDEEEDTEFEDAVGEQDEHTGNPRTVMEMSLHILSESLKRKTITITGQLDGEEVVILVDTGSSDSYINSELVIALDIPYRMVSPFSVIVRNGACVTSKAICPRVRWEVNQHKFGFDLKVMQLSGWHIMLGVDWMTHFSPITFDFHNLGISMKYQGEMVHLQGSSEDCELDLIRGKDLRHFIEYKKKYFAIRTMETDMASTSASKKTGEDQQPQEIRDLLEEFSVVIQQPVSLPPARACDHAIPLKPGAQPFKLKPYRYLHSQKNDIEKQVTMMFQHGIARNSNSPFASPVLLVKKNEGTWRFCVDCRKLNAITIKDCYPIPNVNELLNELVGSKYKSMLDWTAGYH</sequence>
<proteinExistence type="predicted"/>
<dbReference type="RefSeq" id="XP_027088526.2">
    <property type="nucleotide sequence ID" value="XM_027232725.2"/>
</dbReference>
<dbReference type="InterPro" id="IPR021109">
    <property type="entry name" value="Peptidase_aspartic_dom_sf"/>
</dbReference>
<dbReference type="GO" id="GO:0004190">
    <property type="term" value="F:aspartic-type endopeptidase activity"/>
    <property type="evidence" value="ECO:0007669"/>
    <property type="project" value="InterPro"/>
</dbReference>
<dbReference type="InterPro" id="IPR045358">
    <property type="entry name" value="Ty3_capsid"/>
</dbReference>
<dbReference type="InterPro" id="IPR032567">
    <property type="entry name" value="RTL1-rel"/>
</dbReference>
<dbReference type="OrthoDB" id="6776860at2759"/>
<dbReference type="Pfam" id="PF08284">
    <property type="entry name" value="RVP_2"/>
    <property type="match status" value="1"/>
</dbReference>
<dbReference type="InterPro" id="IPR043128">
    <property type="entry name" value="Rev_trsase/Diguanyl_cyclase"/>
</dbReference>
<reference evidence="3" key="2">
    <citation type="submission" date="2025-08" db="UniProtKB">
        <authorList>
            <consortium name="RefSeq"/>
        </authorList>
    </citation>
    <scope>IDENTIFICATION</scope>
    <source>
        <tissue evidence="3">Leaves</tissue>
    </source>
</reference>
<dbReference type="PANTHER" id="PTHR15503:SF40">
    <property type="match status" value="1"/>
</dbReference>
<dbReference type="PROSITE" id="PS00141">
    <property type="entry name" value="ASP_PROTEASE"/>
    <property type="match status" value="1"/>
</dbReference>
<gene>
    <name evidence="3" type="primary">LOC113709879</name>
</gene>
<dbReference type="Gene3D" id="3.30.70.270">
    <property type="match status" value="1"/>
</dbReference>
<dbReference type="CDD" id="cd00303">
    <property type="entry name" value="retropepsin_like"/>
    <property type="match status" value="1"/>
</dbReference>
<organism evidence="2 3">
    <name type="scientific">Coffea arabica</name>
    <name type="common">Arabian coffee</name>
    <dbReference type="NCBI Taxonomy" id="13443"/>
    <lineage>
        <taxon>Eukaryota</taxon>
        <taxon>Viridiplantae</taxon>
        <taxon>Streptophyta</taxon>
        <taxon>Embryophyta</taxon>
        <taxon>Tracheophyta</taxon>
        <taxon>Spermatophyta</taxon>
        <taxon>Magnoliopsida</taxon>
        <taxon>eudicotyledons</taxon>
        <taxon>Gunneridae</taxon>
        <taxon>Pentapetalae</taxon>
        <taxon>asterids</taxon>
        <taxon>lamiids</taxon>
        <taxon>Gentianales</taxon>
        <taxon>Rubiaceae</taxon>
        <taxon>Ixoroideae</taxon>
        <taxon>Gardenieae complex</taxon>
        <taxon>Bertiereae - Coffeeae clade</taxon>
        <taxon>Coffeeae</taxon>
        <taxon>Coffea</taxon>
    </lineage>
</organism>
<accession>A0A6P6UEB8</accession>
<dbReference type="Gene3D" id="2.40.70.10">
    <property type="entry name" value="Acid Proteases"/>
    <property type="match status" value="1"/>
</dbReference>
<evidence type="ECO:0000313" key="2">
    <source>
        <dbReference type="Proteomes" id="UP001652660"/>
    </source>
</evidence>
<dbReference type="Proteomes" id="UP001652660">
    <property type="component" value="Chromosome 9e"/>
</dbReference>
<keyword evidence="2" id="KW-1185">Reference proteome</keyword>
<name>A0A6P6UEB8_COFAR</name>
<dbReference type="Gene3D" id="3.10.10.10">
    <property type="entry name" value="HIV Type 1 Reverse Transcriptase, subunit A, domain 1"/>
    <property type="match status" value="1"/>
</dbReference>
<dbReference type="Pfam" id="PF19259">
    <property type="entry name" value="Ty3_capsid"/>
    <property type="match status" value="1"/>
</dbReference>
<dbReference type="SUPFAM" id="SSF50630">
    <property type="entry name" value="Acid proteases"/>
    <property type="match status" value="1"/>
</dbReference>
<feature type="domain" description="Ty3 transposon capsid-like protein" evidence="1">
    <location>
        <begin position="6"/>
        <end position="102"/>
    </location>
</feature>
<dbReference type="CDD" id="cd01647">
    <property type="entry name" value="RT_LTR"/>
    <property type="match status" value="1"/>
</dbReference>
<dbReference type="PANTHER" id="PTHR15503">
    <property type="entry name" value="LDOC1 RELATED"/>
    <property type="match status" value="1"/>
</dbReference>
<evidence type="ECO:0000259" key="1">
    <source>
        <dbReference type="Pfam" id="PF19259"/>
    </source>
</evidence>
<dbReference type="GeneID" id="113709879"/>
<dbReference type="InterPro" id="IPR001969">
    <property type="entry name" value="Aspartic_peptidase_AS"/>
</dbReference>